<feature type="region of interest" description="Disordered" evidence="1">
    <location>
        <begin position="77"/>
        <end position="271"/>
    </location>
</feature>
<dbReference type="InterPro" id="IPR028094">
    <property type="entry name" value="RTC4_C"/>
</dbReference>
<feature type="compositionally biased region" description="Basic and acidic residues" evidence="1">
    <location>
        <begin position="230"/>
        <end position="245"/>
    </location>
</feature>
<dbReference type="AlphaFoldDB" id="A0A4Y7T9G1"/>
<organism evidence="3 4">
    <name type="scientific">Coprinellus micaceus</name>
    <name type="common">Glistening ink-cap mushroom</name>
    <name type="synonym">Coprinus micaceus</name>
    <dbReference type="NCBI Taxonomy" id="71717"/>
    <lineage>
        <taxon>Eukaryota</taxon>
        <taxon>Fungi</taxon>
        <taxon>Dikarya</taxon>
        <taxon>Basidiomycota</taxon>
        <taxon>Agaricomycotina</taxon>
        <taxon>Agaricomycetes</taxon>
        <taxon>Agaricomycetidae</taxon>
        <taxon>Agaricales</taxon>
        <taxon>Agaricineae</taxon>
        <taxon>Psathyrellaceae</taxon>
        <taxon>Coprinellus</taxon>
    </lineage>
</organism>
<keyword evidence="4" id="KW-1185">Reference proteome</keyword>
<feature type="compositionally biased region" description="Basic and acidic residues" evidence="1">
    <location>
        <begin position="80"/>
        <end position="94"/>
    </location>
</feature>
<feature type="compositionally biased region" description="Basic residues" evidence="1">
    <location>
        <begin position="598"/>
        <end position="611"/>
    </location>
</feature>
<feature type="domain" description="Restriction of telomere capping protein 4 C-terminal" evidence="2">
    <location>
        <begin position="436"/>
        <end position="540"/>
    </location>
</feature>
<feature type="compositionally biased region" description="Polar residues" evidence="1">
    <location>
        <begin position="149"/>
        <end position="162"/>
    </location>
</feature>
<reference evidence="3 4" key="1">
    <citation type="journal article" date="2019" name="Nat. Ecol. Evol.">
        <title>Megaphylogeny resolves global patterns of mushroom evolution.</title>
        <authorList>
            <person name="Varga T."/>
            <person name="Krizsan K."/>
            <person name="Foldi C."/>
            <person name="Dima B."/>
            <person name="Sanchez-Garcia M."/>
            <person name="Sanchez-Ramirez S."/>
            <person name="Szollosi G.J."/>
            <person name="Szarkandi J.G."/>
            <person name="Papp V."/>
            <person name="Albert L."/>
            <person name="Andreopoulos W."/>
            <person name="Angelini C."/>
            <person name="Antonin V."/>
            <person name="Barry K.W."/>
            <person name="Bougher N.L."/>
            <person name="Buchanan P."/>
            <person name="Buyck B."/>
            <person name="Bense V."/>
            <person name="Catcheside P."/>
            <person name="Chovatia M."/>
            <person name="Cooper J."/>
            <person name="Damon W."/>
            <person name="Desjardin D."/>
            <person name="Finy P."/>
            <person name="Geml J."/>
            <person name="Haridas S."/>
            <person name="Hughes K."/>
            <person name="Justo A."/>
            <person name="Karasinski D."/>
            <person name="Kautmanova I."/>
            <person name="Kiss B."/>
            <person name="Kocsube S."/>
            <person name="Kotiranta H."/>
            <person name="LaButti K.M."/>
            <person name="Lechner B.E."/>
            <person name="Liimatainen K."/>
            <person name="Lipzen A."/>
            <person name="Lukacs Z."/>
            <person name="Mihaltcheva S."/>
            <person name="Morgado L.N."/>
            <person name="Niskanen T."/>
            <person name="Noordeloos M.E."/>
            <person name="Ohm R.A."/>
            <person name="Ortiz-Santana B."/>
            <person name="Ovrebo C."/>
            <person name="Racz N."/>
            <person name="Riley R."/>
            <person name="Savchenko A."/>
            <person name="Shiryaev A."/>
            <person name="Soop K."/>
            <person name="Spirin V."/>
            <person name="Szebenyi C."/>
            <person name="Tomsovsky M."/>
            <person name="Tulloss R.E."/>
            <person name="Uehling J."/>
            <person name="Grigoriev I.V."/>
            <person name="Vagvolgyi C."/>
            <person name="Papp T."/>
            <person name="Martin F.M."/>
            <person name="Miettinen O."/>
            <person name="Hibbett D.S."/>
            <person name="Nagy L.G."/>
        </authorList>
    </citation>
    <scope>NUCLEOTIDE SEQUENCE [LARGE SCALE GENOMIC DNA]</scope>
    <source>
        <strain evidence="3 4">FP101781</strain>
    </source>
</reference>
<feature type="compositionally biased region" description="Basic and acidic residues" evidence="1">
    <location>
        <begin position="574"/>
        <end position="597"/>
    </location>
</feature>
<sequence>MAKVWCFLSDLSISIREEVPYYQKFHSGWPIKYILRTMFRSIKDYSHSQNKANGDDELKMTDKAYDIIFGRARISNTGTKAKEGKPKPAGKENTKVGSTKEGAKGRAAKSSTKAGVSKEKVAAKPLQEPSQGKTSGSGTKKSSDRHQQPSKQGKTTQTNSGARQKAKNPRVESDSSDEEWDTDKTKLDEESEDEEAASVKLPGASKPSGLKLRLPPVQTSAIPPAKRRKIEAQKAPENKKEDAAPKKKGSTKVKGKKVPAQPAGELDSDSDHAIYVESDADEPEDDDPLTMPITVLEPVIPKTCSMFRCEDPIPQPVPEELRDLFRIKAQREYEYAKLSRRQKEKSKDRGFVTLMDGQICSKITEYQAKEAMVAKFDKSGYPATIQWKRFINRIVSDPWFRTLQDAATGKIPVTDLASFGWVLDVLDGAPLRSLDARDLKKDEGATLAFRKLRVGYYGWMGEYIIVSVLTQLIPKETFSLQCDPEEPIPGLEDFQWLSFLQFVGARHIAVHLIAEDMRMANLDDAAVVMKSTSKGGYLLHPYDESIDIAMVESIQKACAARKKLDDERRAKREAFQEEMRKATARQEEADKAKEKNNKHPKPRAVPLKKKAPLFFPLKSGKTRTDEEPEVEGSEESDFELQRPPPKKSKTSKAKSIPTTPAPKPKEWKARHSSKKPRRRYILIAVLRVSVSPLDYAMVSTSQRTLNRVPNLGNSNTWIQIFRTLGNASAVSGPWFQILRTWVAGFRVPGPRISGPALSSVYGTWHGPLQFIVFVLSEPDDPVKRESCR</sequence>
<evidence type="ECO:0000313" key="3">
    <source>
        <dbReference type="EMBL" id="TEB30806.1"/>
    </source>
</evidence>
<comment type="caution">
    <text evidence="3">The sequence shown here is derived from an EMBL/GenBank/DDBJ whole genome shotgun (WGS) entry which is preliminary data.</text>
</comment>
<dbReference type="STRING" id="71717.A0A4Y7T9G1"/>
<dbReference type="Proteomes" id="UP000298030">
    <property type="component" value="Unassembled WGS sequence"/>
</dbReference>
<feature type="compositionally biased region" description="Basic residues" evidence="1">
    <location>
        <begin position="246"/>
        <end position="257"/>
    </location>
</feature>
<dbReference type="Pfam" id="PF14474">
    <property type="entry name" value="RTC4"/>
    <property type="match status" value="1"/>
</dbReference>
<name>A0A4Y7T9G1_COPMI</name>
<feature type="region of interest" description="Disordered" evidence="1">
    <location>
        <begin position="574"/>
        <end position="673"/>
    </location>
</feature>
<accession>A0A4Y7T9G1</accession>
<evidence type="ECO:0000313" key="4">
    <source>
        <dbReference type="Proteomes" id="UP000298030"/>
    </source>
</evidence>
<proteinExistence type="predicted"/>
<feature type="compositionally biased region" description="Acidic residues" evidence="1">
    <location>
        <begin position="626"/>
        <end position="638"/>
    </location>
</feature>
<gene>
    <name evidence="3" type="ORF">FA13DRAFT_1853346</name>
</gene>
<evidence type="ECO:0000256" key="1">
    <source>
        <dbReference type="SAM" id="MobiDB-lite"/>
    </source>
</evidence>
<protein>
    <recommendedName>
        <fullName evidence="2">Restriction of telomere capping protein 4 C-terminal domain-containing protein</fullName>
    </recommendedName>
</protein>
<evidence type="ECO:0000259" key="2">
    <source>
        <dbReference type="Pfam" id="PF14474"/>
    </source>
</evidence>
<dbReference type="EMBL" id="QPFP01000021">
    <property type="protein sequence ID" value="TEB30806.1"/>
    <property type="molecule type" value="Genomic_DNA"/>
</dbReference>